<sequence>MLDLSPFLLSFFPSRLPHSTLPSWDLPSLSRQPSVMALPVPPSRFFQGAEKWPPGVALSYLHSLPLKMGGDQRSMGLACESPLAAWSLGLTPALVLQMLLGFVGAGPSRAGPLTLPAWLHSP</sequence>
<reference evidence="1" key="1">
    <citation type="journal article" date="2011" name="Funct. Integr. Genomics">
        <title>Major chimpanzee-specific structural changes in sperm development-associated genes.</title>
        <authorList>
            <person name="Kim R.N."/>
            <person name="Kim D.W."/>
            <person name="Choi S.H."/>
            <person name="Chae S.H."/>
            <person name="Nam S.H."/>
            <person name="Kim D.W."/>
            <person name="Kim A."/>
            <person name="Kang A."/>
            <person name="Park K.H."/>
            <person name="Lee Y.S."/>
            <person name="Hirai M."/>
            <person name="Suzuki Y."/>
            <person name="Sugano S."/>
            <person name="Hashimoto K."/>
            <person name="Kim D.S."/>
            <person name="Park H.S."/>
        </authorList>
    </citation>
    <scope>NUCLEOTIDE SEQUENCE</scope>
    <source>
        <tissue evidence="1">Testis</tissue>
    </source>
</reference>
<dbReference type="EMBL" id="AK305806">
    <property type="protein sequence ID" value="BAK62800.1"/>
    <property type="molecule type" value="mRNA"/>
</dbReference>
<proteinExistence type="evidence at transcript level"/>
<organism evidence="1">
    <name type="scientific">Pan troglodytes</name>
    <name type="common">Chimpanzee</name>
    <dbReference type="NCBI Taxonomy" id="9598"/>
    <lineage>
        <taxon>Eukaryota</taxon>
        <taxon>Metazoa</taxon>
        <taxon>Chordata</taxon>
        <taxon>Craniata</taxon>
        <taxon>Vertebrata</taxon>
        <taxon>Euteleostomi</taxon>
        <taxon>Mammalia</taxon>
        <taxon>Eutheria</taxon>
        <taxon>Euarchontoglires</taxon>
        <taxon>Primates</taxon>
        <taxon>Haplorrhini</taxon>
        <taxon>Catarrhini</taxon>
        <taxon>Hominidae</taxon>
        <taxon>Pan</taxon>
    </lineage>
</organism>
<protein>
    <submittedName>
        <fullName evidence="1">Fatty acid desaturase 2</fullName>
    </submittedName>
</protein>
<accession>G2HGE2</accession>
<dbReference type="AlphaFoldDB" id="G2HGE2"/>
<name>G2HGE2_PANTR</name>
<evidence type="ECO:0000313" key="1">
    <source>
        <dbReference type="EMBL" id="BAK62800.1"/>
    </source>
</evidence>